<evidence type="ECO:0000259" key="2">
    <source>
        <dbReference type="Pfam" id="PF18582"/>
    </source>
</evidence>
<sequence>MYYFACLNRSLAGLLALMLLAGCGGEGQAPDPVVVDYPLAYIKRPAEAIEQEDVRRLITFSAGADLYLRERASPSAAEISLTHNITGGLGDVRDLQPSYDGERLLFSLRLPQIEGAEVADQPSWNIWEYSRADHSLRRIIPSDTLAEAGHDIAPHYLPDGRILFSSSRQKSAKALLLDEGKPQYPALNEARQEPIFVLHLMNADGSNIQQISFNQSHDLDPTVLSDGRVVFSRWQRSSGDAINLYQMNPDGTELQLLYGANSHATGTNGAAVQFLRPRELPDGGLLTLLKPFNGLNGGGDLVRIDIDNFIEHDRPLIGGEAAPGTAQPPATVNLVRTDNAPSPGGRYRDAFPLWDGTDRLLLSWNQCRLRIGEHTLPCTEENLADPQAEEAPPLYGLYVYDPTEATQQPLLTPQEGVIYEEMVALQVRTPPPIIFDKAAGVGLDGEMVDAGVGLLQIRSVYDLDGQDSAEPDLTTLADPTQTRPDQRPLRFLRLYKPVALPERNLLVIPNSAFGRNRELGMREILGYVPIEPDGSVSIRVPADTPFSFSLLDRAGRRVGPRHDHWLQLRPGESLECHGCHDPASPVPHARQDALPAALNSGALGDGLPFPNSDPAIWANQGETMAQARGRISCQSDCAAITPSVDLQFEDHWTDPAVQPKDPVFSYRYTDLTSPAPASKACQQRWSRLCRSVIHYETHIHPLWSLPRQRLDAQGQLIEDQTCSRCHATTDDNSALQLPAAQLDLSDGPSDAEPDHFKAYRELLFPDNAQEIRDGLLQDQQLAATDELGNPLFETDGEGNPILDEAGQPIPLLVSVAAPGPSMRAGSALGSYFFDRFAAGGSHADYLSPAELRLLSEWLDIGAQYWNNPFDIPRDE</sequence>
<dbReference type="SUPFAM" id="SSF82171">
    <property type="entry name" value="DPP6 N-terminal domain-like"/>
    <property type="match status" value="1"/>
</dbReference>
<protein>
    <recommendedName>
        <fullName evidence="2">Hydrazine synthase alpha subunit middle domain-containing protein</fullName>
    </recommendedName>
</protein>
<feature type="chain" id="PRO_5039910105" description="Hydrazine synthase alpha subunit middle domain-containing protein" evidence="1">
    <location>
        <begin position="30"/>
        <end position="875"/>
    </location>
</feature>
<name>A0A9J7A0F9_9GAMM</name>
<dbReference type="KEGG" id="eps:L0Y14_04350"/>
<organism evidence="3 4">
    <name type="scientific">Candidatus Endoriftia persephonae</name>
    <dbReference type="NCBI Taxonomy" id="393765"/>
    <lineage>
        <taxon>Bacteria</taxon>
        <taxon>Pseudomonadati</taxon>
        <taxon>Pseudomonadota</taxon>
        <taxon>Gammaproteobacteria</taxon>
        <taxon>Chromatiales</taxon>
        <taxon>Sedimenticolaceae</taxon>
        <taxon>Candidatus Endoriftia</taxon>
    </lineage>
</organism>
<dbReference type="InterPro" id="IPR040698">
    <property type="entry name" value="HZS_alpha_mid"/>
</dbReference>
<evidence type="ECO:0000313" key="4">
    <source>
        <dbReference type="Proteomes" id="UP001056649"/>
    </source>
</evidence>
<dbReference type="AlphaFoldDB" id="A0A9J7A0F9"/>
<keyword evidence="1" id="KW-0732">Signal</keyword>
<dbReference type="Proteomes" id="UP001056649">
    <property type="component" value="Chromosome"/>
</dbReference>
<dbReference type="InterPro" id="IPR011042">
    <property type="entry name" value="6-blade_b-propeller_TolB-like"/>
</dbReference>
<accession>A0A9J7A0F9</accession>
<keyword evidence="4" id="KW-1185">Reference proteome</keyword>
<proteinExistence type="predicted"/>
<evidence type="ECO:0000256" key="1">
    <source>
        <dbReference type="SAM" id="SignalP"/>
    </source>
</evidence>
<reference evidence="3" key="1">
    <citation type="journal article" date="2022" name="Mol. Ecol. Resour.">
        <title>The complete and closed genome of the facultative generalist Candidatus Endoriftia persephone from deep-sea hydrothermal vents.</title>
        <authorList>
            <person name="de Oliveira A.L."/>
            <person name="Srivastava A."/>
            <person name="Espada-Hinojosa S."/>
            <person name="Bright M."/>
        </authorList>
    </citation>
    <scope>NUCLEOTIDE SEQUENCE</scope>
    <source>
        <strain evidence="3">Tica-EPR-9o50.N</strain>
    </source>
</reference>
<feature type="domain" description="Hydrazine synthase alpha subunit middle" evidence="2">
    <location>
        <begin position="518"/>
        <end position="581"/>
    </location>
</feature>
<feature type="signal peptide" evidence="1">
    <location>
        <begin position="1"/>
        <end position="29"/>
    </location>
</feature>
<dbReference type="Gene3D" id="2.120.10.30">
    <property type="entry name" value="TolB, C-terminal domain"/>
    <property type="match status" value="1"/>
</dbReference>
<dbReference type="Pfam" id="PF18582">
    <property type="entry name" value="HZS_alpha"/>
    <property type="match status" value="1"/>
</dbReference>
<evidence type="ECO:0000313" key="3">
    <source>
        <dbReference type="EMBL" id="USF88474.1"/>
    </source>
</evidence>
<dbReference type="RefSeq" id="WP_006474546.1">
    <property type="nucleotide sequence ID" value="NZ_CP090569.1"/>
</dbReference>
<dbReference type="EMBL" id="CP090569">
    <property type="protein sequence ID" value="USF88474.1"/>
    <property type="molecule type" value="Genomic_DNA"/>
</dbReference>
<gene>
    <name evidence="3" type="ORF">L0Y14_04350</name>
</gene>